<comment type="caution">
    <text evidence="1">The sequence shown here is derived from an EMBL/GenBank/DDBJ whole genome shotgun (WGS) entry which is preliminary data.</text>
</comment>
<reference evidence="2" key="1">
    <citation type="journal article" date="2019" name="Int. J. Syst. Evol. Microbiol.">
        <title>The Global Catalogue of Microorganisms (GCM) 10K type strain sequencing project: providing services to taxonomists for standard genome sequencing and annotation.</title>
        <authorList>
            <consortium name="The Broad Institute Genomics Platform"/>
            <consortium name="The Broad Institute Genome Sequencing Center for Infectious Disease"/>
            <person name="Wu L."/>
            <person name="Ma J."/>
        </authorList>
    </citation>
    <scope>NUCLEOTIDE SEQUENCE [LARGE SCALE GENOMIC DNA]</scope>
    <source>
        <strain evidence="2">KCTC 42456</strain>
    </source>
</reference>
<dbReference type="RefSeq" id="WP_379041739.1">
    <property type="nucleotide sequence ID" value="NZ_JBHSKW010000017.1"/>
</dbReference>
<keyword evidence="1" id="KW-0449">Lipoprotein</keyword>
<organism evidence="1 2">
    <name type="scientific">Pedobacter alpinus</name>
    <dbReference type="NCBI Taxonomy" id="1590643"/>
    <lineage>
        <taxon>Bacteria</taxon>
        <taxon>Pseudomonadati</taxon>
        <taxon>Bacteroidota</taxon>
        <taxon>Sphingobacteriia</taxon>
        <taxon>Sphingobacteriales</taxon>
        <taxon>Sphingobacteriaceae</taxon>
        <taxon>Pedobacter</taxon>
    </lineage>
</organism>
<dbReference type="EMBL" id="JBHULV010000013">
    <property type="protein sequence ID" value="MFD2730990.1"/>
    <property type="molecule type" value="Genomic_DNA"/>
</dbReference>
<keyword evidence="2" id="KW-1185">Reference proteome</keyword>
<dbReference type="InterPro" id="IPR007485">
    <property type="entry name" value="LPS_assembly_LptE"/>
</dbReference>
<accession>A0ABW5TP02</accession>
<proteinExistence type="predicted"/>
<protein>
    <submittedName>
        <fullName evidence="1">LPS assembly lipoprotein LptE</fullName>
    </submittedName>
</protein>
<evidence type="ECO:0000313" key="2">
    <source>
        <dbReference type="Proteomes" id="UP001597546"/>
    </source>
</evidence>
<evidence type="ECO:0000313" key="1">
    <source>
        <dbReference type="EMBL" id="MFD2730990.1"/>
    </source>
</evidence>
<name>A0ABW5TP02_9SPHI</name>
<dbReference type="Pfam" id="PF04390">
    <property type="entry name" value="LptE"/>
    <property type="match status" value="1"/>
</dbReference>
<dbReference type="PROSITE" id="PS51257">
    <property type="entry name" value="PROKAR_LIPOPROTEIN"/>
    <property type="match status" value="1"/>
</dbReference>
<gene>
    <name evidence="1" type="primary">lptE</name>
    <name evidence="1" type="ORF">ACFSSE_04675</name>
</gene>
<sequence length="171" mass="18894">MKKNILFVLLLSIIVSLAGCGIYSFTGGSISAGMKTVSVIVFENSAPIVNPNLSQSFTEALKDRIRTQTSLSFLRVDGDANFQGRITDYNLQPVAIQATEQVTAGLTRLSITVQVKYTNKLEPDKGFDQSFTRFKDFNPQGSPFSSQEPALVKDINLQLTEDIYNKAFANW</sequence>
<dbReference type="Proteomes" id="UP001597546">
    <property type="component" value="Unassembled WGS sequence"/>
</dbReference>